<organism evidence="1 3">
    <name type="scientific">Holdemania massiliensis</name>
    <dbReference type="NCBI Taxonomy" id="1468449"/>
    <lineage>
        <taxon>Bacteria</taxon>
        <taxon>Bacillati</taxon>
        <taxon>Bacillota</taxon>
        <taxon>Erysipelotrichia</taxon>
        <taxon>Erysipelotrichales</taxon>
        <taxon>Erysipelotrichaceae</taxon>
        <taxon>Holdemania</taxon>
    </lineage>
</organism>
<comment type="caution">
    <text evidence="1">The sequence shown here is derived from an EMBL/GenBank/DDBJ whole genome shotgun (WGS) entry which is preliminary data.</text>
</comment>
<dbReference type="AlphaFoldDB" id="A0A6N7SAD9"/>
<dbReference type="Proteomes" id="UP000480929">
    <property type="component" value="Unassembled WGS sequence"/>
</dbReference>
<evidence type="ECO:0000313" key="3">
    <source>
        <dbReference type="Proteomes" id="UP000433575"/>
    </source>
</evidence>
<protein>
    <submittedName>
        <fullName evidence="1">Winged helix DNA-binding domain-containing protein</fullName>
    </submittedName>
</protein>
<dbReference type="EMBL" id="WKPI01000037">
    <property type="protein sequence ID" value="MSC34537.1"/>
    <property type="molecule type" value="Genomic_DNA"/>
</dbReference>
<dbReference type="EMBL" id="WKPJ01000035">
    <property type="protein sequence ID" value="MSA90807.1"/>
    <property type="molecule type" value="Genomic_DNA"/>
</dbReference>
<gene>
    <name evidence="2" type="ORF">GKD88_15530</name>
    <name evidence="1" type="ORF">GKE08_15860</name>
</gene>
<sequence length="393" mass="44021">MRSMTEEQAVCRMRHAHHLDRKLPRDQILEAALACGFVNSPPGSWELAVRARVEAVSRNDLHRELIETKRLMQAWSLRGAPTIFPTAEAGTFLGALAAQEDEVPIYAQPLSYTAQALKADQKVLLEALRQACRILDDSVVVGKAQLDHVLAEAMKSYLPPSVRSQADEPSLVAKNQTLLEAAVSYLLRQCSLEGRVMMGERQKQEPVFLSPSAWFGSALDNQPQPQRIVDQFLHCYGPASVQDFARWTGCSRMQAQRLWALSEAERIEVEVQGQRGWMLKADLEELDRLPQETSAMQLLGTHDPFLDLPQRSWILTDPAAQKKVWRLVGSPGVVLHKSQIVGIWNAPVQKGKAQARITLFKALTPAQRDQVCAEMIQLQGFLQRPMGTCDFLE</sequence>
<dbReference type="OrthoDB" id="2210247at2"/>
<dbReference type="Pfam" id="PF06224">
    <property type="entry name" value="AlkZ-like"/>
    <property type="match status" value="1"/>
</dbReference>
<evidence type="ECO:0000313" key="1">
    <source>
        <dbReference type="EMBL" id="MSA90807.1"/>
    </source>
</evidence>
<keyword evidence="4" id="KW-1185">Reference proteome</keyword>
<evidence type="ECO:0000313" key="4">
    <source>
        <dbReference type="Proteomes" id="UP000480929"/>
    </source>
</evidence>
<reference evidence="3 4" key="1">
    <citation type="journal article" date="2019" name="Nat. Med.">
        <title>A library of human gut bacterial isolates paired with longitudinal multiomics data enables mechanistic microbiome research.</title>
        <authorList>
            <person name="Poyet M."/>
            <person name="Groussin M."/>
            <person name="Gibbons S.M."/>
            <person name="Avila-Pacheco J."/>
            <person name="Jiang X."/>
            <person name="Kearney S.M."/>
            <person name="Perrotta A.R."/>
            <person name="Berdy B."/>
            <person name="Zhao S."/>
            <person name="Lieberman T.D."/>
            <person name="Swanson P.K."/>
            <person name="Smith M."/>
            <person name="Roesemann S."/>
            <person name="Alexander J.E."/>
            <person name="Rich S.A."/>
            <person name="Livny J."/>
            <person name="Vlamakis H."/>
            <person name="Clish C."/>
            <person name="Bullock K."/>
            <person name="Deik A."/>
            <person name="Scott J."/>
            <person name="Pierce K.A."/>
            <person name="Xavier R.J."/>
            <person name="Alm E.J."/>
        </authorList>
    </citation>
    <scope>NUCLEOTIDE SEQUENCE [LARGE SCALE GENOMIC DNA]</scope>
    <source>
        <strain evidence="1 3">BIOML-A4</strain>
        <strain evidence="2 4">BIOML-A5</strain>
    </source>
</reference>
<dbReference type="PANTHER" id="PTHR38479">
    <property type="entry name" value="LMO0824 PROTEIN"/>
    <property type="match status" value="1"/>
</dbReference>
<dbReference type="GO" id="GO:0003677">
    <property type="term" value="F:DNA binding"/>
    <property type="evidence" value="ECO:0007669"/>
    <property type="project" value="UniProtKB-KW"/>
</dbReference>
<evidence type="ECO:0000313" key="2">
    <source>
        <dbReference type="EMBL" id="MSC34537.1"/>
    </source>
</evidence>
<proteinExistence type="predicted"/>
<accession>A0A6N7SAD9</accession>
<keyword evidence="1" id="KW-0238">DNA-binding</keyword>
<dbReference type="PANTHER" id="PTHR38479:SF2">
    <property type="entry name" value="WINGED HELIX DNA-BINDING DOMAIN-CONTAINING PROTEIN"/>
    <property type="match status" value="1"/>
</dbReference>
<dbReference type="Proteomes" id="UP000433575">
    <property type="component" value="Unassembled WGS sequence"/>
</dbReference>
<dbReference type="InterPro" id="IPR009351">
    <property type="entry name" value="AlkZ-like"/>
</dbReference>
<name>A0A6N7SAD9_9FIRM</name>
<dbReference type="RefSeq" id="WP_154240217.1">
    <property type="nucleotide sequence ID" value="NZ_WKPI01000037.1"/>
</dbReference>